<feature type="chain" id="PRO_5011566154" evidence="2">
    <location>
        <begin position="22"/>
        <end position="247"/>
    </location>
</feature>
<evidence type="ECO:0000313" key="4">
    <source>
        <dbReference type="EMBL" id="SFB81022.1"/>
    </source>
</evidence>
<evidence type="ECO:0000256" key="2">
    <source>
        <dbReference type="SAM" id="SignalP"/>
    </source>
</evidence>
<dbReference type="InterPro" id="IPR029058">
    <property type="entry name" value="AB_hydrolase_fold"/>
</dbReference>
<dbReference type="SUPFAM" id="SSF53474">
    <property type="entry name" value="alpha/beta-Hydrolases"/>
    <property type="match status" value="1"/>
</dbReference>
<dbReference type="PANTHER" id="PTHR37017">
    <property type="entry name" value="AB HYDROLASE-1 DOMAIN-CONTAINING PROTEIN-RELATED"/>
    <property type="match status" value="1"/>
</dbReference>
<dbReference type="OrthoDB" id="9112061at2"/>
<accession>A0A1I1E2W2</accession>
<keyword evidence="4" id="KW-0378">Hydrolase</keyword>
<dbReference type="RefSeq" id="WP_090970253.1">
    <property type="nucleotide sequence ID" value="NZ_FOLL01000001.1"/>
</dbReference>
<reference evidence="4 5" key="1">
    <citation type="submission" date="2016-10" db="EMBL/GenBank/DDBJ databases">
        <authorList>
            <person name="de Groot N.N."/>
        </authorList>
    </citation>
    <scope>NUCLEOTIDE SEQUENCE [LARGE SCALE GENOMIC DNA]</scope>
    <source>
        <strain evidence="4 5">DSM 22900</strain>
    </source>
</reference>
<dbReference type="EMBL" id="FOLL01000001">
    <property type="protein sequence ID" value="SFB81022.1"/>
    <property type="molecule type" value="Genomic_DNA"/>
</dbReference>
<dbReference type="GO" id="GO:0016787">
    <property type="term" value="F:hydrolase activity"/>
    <property type="evidence" value="ECO:0007669"/>
    <property type="project" value="UniProtKB-KW"/>
</dbReference>
<feature type="region of interest" description="Disordered" evidence="1">
    <location>
        <begin position="134"/>
        <end position="172"/>
    </location>
</feature>
<dbReference type="STRING" id="623281.SAMN05421747_101253"/>
<feature type="signal peptide" evidence="2">
    <location>
        <begin position="1"/>
        <end position="21"/>
    </location>
</feature>
<dbReference type="Pfam" id="PF12697">
    <property type="entry name" value="Abhydrolase_6"/>
    <property type="match status" value="1"/>
</dbReference>
<organism evidence="4 5">
    <name type="scientific">Parapedobacter composti</name>
    <dbReference type="NCBI Taxonomy" id="623281"/>
    <lineage>
        <taxon>Bacteria</taxon>
        <taxon>Pseudomonadati</taxon>
        <taxon>Bacteroidota</taxon>
        <taxon>Sphingobacteriia</taxon>
        <taxon>Sphingobacteriales</taxon>
        <taxon>Sphingobacteriaceae</taxon>
        <taxon>Parapedobacter</taxon>
    </lineage>
</organism>
<sequence length="247" mass="27214">MKNLYYVLFISGMLSAVGAVAQPQTYVLVHGAWGGGWSFKKTDSLLRTMGNEVYRPTLTGLGERVHLASEAVDLETHIKDVINVILFENLHNVVLVGHSYGGMVVTGVADSLPERIGKLIYLDAFVPDDGQSAFSARGSDNQGRGMRTENGLIPPFGKKEGLPRDVPHPAKTFSQPIRLKNPVRLKLPTTYILTYEGDNPEKDTFAPFAAKAKQMGWKTINMQADHNPQMTMPQVLAELLEEEGRAH</sequence>
<gene>
    <name evidence="4" type="ORF">SAMN05421747_101253</name>
</gene>
<keyword evidence="5" id="KW-1185">Reference proteome</keyword>
<proteinExistence type="predicted"/>
<evidence type="ECO:0000256" key="1">
    <source>
        <dbReference type="SAM" id="MobiDB-lite"/>
    </source>
</evidence>
<dbReference type="PANTHER" id="PTHR37017:SF11">
    <property type="entry name" value="ESTERASE_LIPASE_THIOESTERASE DOMAIN-CONTAINING PROTEIN"/>
    <property type="match status" value="1"/>
</dbReference>
<name>A0A1I1E2W2_9SPHI</name>
<feature type="domain" description="AB hydrolase-1" evidence="3">
    <location>
        <begin position="27"/>
        <end position="238"/>
    </location>
</feature>
<dbReference type="Gene3D" id="3.40.50.1820">
    <property type="entry name" value="alpha/beta hydrolase"/>
    <property type="match status" value="1"/>
</dbReference>
<evidence type="ECO:0000313" key="5">
    <source>
        <dbReference type="Proteomes" id="UP000199577"/>
    </source>
</evidence>
<dbReference type="Proteomes" id="UP000199577">
    <property type="component" value="Unassembled WGS sequence"/>
</dbReference>
<feature type="compositionally biased region" description="Basic and acidic residues" evidence="1">
    <location>
        <begin position="157"/>
        <end position="168"/>
    </location>
</feature>
<dbReference type="InterPro" id="IPR052897">
    <property type="entry name" value="Sec-Metab_Biosynth_Hydrolase"/>
</dbReference>
<evidence type="ECO:0000259" key="3">
    <source>
        <dbReference type="Pfam" id="PF12697"/>
    </source>
</evidence>
<keyword evidence="2" id="KW-0732">Signal</keyword>
<dbReference type="AlphaFoldDB" id="A0A1I1E2W2"/>
<protein>
    <submittedName>
        <fullName evidence="4">Alpha/beta hydrolase family protein</fullName>
    </submittedName>
</protein>
<dbReference type="InterPro" id="IPR000073">
    <property type="entry name" value="AB_hydrolase_1"/>
</dbReference>